<dbReference type="GO" id="GO:0019062">
    <property type="term" value="P:virion attachment to host cell"/>
    <property type="evidence" value="ECO:0007669"/>
    <property type="project" value="UniProtKB-KW"/>
</dbReference>
<accession>A0A8A6RT59</accession>
<evidence type="ECO:0000256" key="6">
    <source>
        <dbReference type="ARBA" id="ARBA00022692"/>
    </source>
</evidence>
<feature type="domain" description="Helicase C-terminal" evidence="20">
    <location>
        <begin position="586"/>
        <end position="681"/>
    </location>
</feature>
<dbReference type="GO" id="GO:0019028">
    <property type="term" value="C:viral capsid"/>
    <property type="evidence" value="ECO:0007669"/>
    <property type="project" value="UniProtKB-KW"/>
</dbReference>
<keyword evidence="11" id="KW-0067">ATP-binding</keyword>
<keyword evidence="7" id="KW-0547">Nucleotide-binding</keyword>
<evidence type="ECO:0000256" key="19">
    <source>
        <dbReference type="SAM" id="Phobius"/>
    </source>
</evidence>
<dbReference type="SUPFAM" id="SSF50494">
    <property type="entry name" value="Trypsin-like serine proteases"/>
    <property type="match status" value="1"/>
</dbReference>
<organism evidence="21">
    <name type="scientific">Neuropteran jingmen-related virus</name>
    <dbReference type="NCBI Taxonomy" id="2822568"/>
    <lineage>
        <taxon>Viruses</taxon>
        <taxon>Riboviria</taxon>
        <taxon>Orthornavirae</taxon>
        <taxon>Kitrinoviricota</taxon>
        <taxon>Flasuviricetes</taxon>
        <taxon>Amarillovirales</taxon>
        <taxon>Flaviviridae</taxon>
        <taxon>Jingmenvirus group</taxon>
    </lineage>
</organism>
<dbReference type="EMBL" id="MW208805">
    <property type="protein sequence ID" value="QTJ63648.1"/>
    <property type="molecule type" value="Genomic_RNA"/>
</dbReference>
<dbReference type="Gene3D" id="3.40.50.300">
    <property type="entry name" value="P-loop containing nucleotide triphosphate hydrolases"/>
    <property type="match status" value="2"/>
</dbReference>
<comment type="subcellular location">
    <subcellularLocation>
        <location evidence="2">Host cell</location>
    </subcellularLocation>
    <subcellularLocation>
        <location evidence="3">Host membrane</location>
    </subcellularLocation>
    <subcellularLocation>
        <location evidence="1">Virion membrane</location>
    </subcellularLocation>
</comment>
<evidence type="ECO:0000313" key="21">
    <source>
        <dbReference type="EMBL" id="QTJ63648.1"/>
    </source>
</evidence>
<evidence type="ECO:0000256" key="8">
    <source>
        <dbReference type="ARBA" id="ARBA00022801"/>
    </source>
</evidence>
<keyword evidence="14 19" id="KW-1133">Transmembrane helix</keyword>
<keyword evidence="9" id="KW-1161">Viral attachment to host cell</keyword>
<reference evidence="21" key="1">
    <citation type="submission" date="2020-11" db="EMBL/GenBank/DDBJ databases">
        <authorList>
            <person name="Paraskevopoulou S."/>
            <person name="Kaefer S."/>
            <person name="Zirkel F."/>
            <person name="Donath A."/>
            <person name="Petersen M."/>
            <person name="Liu S."/>
            <person name="Zhou X."/>
            <person name="Drosten C."/>
            <person name="Misof B."/>
            <person name="Junglen S."/>
        </authorList>
    </citation>
    <scope>NUCLEOTIDE SEQUENCE</scope>
    <source>
        <strain evidence="21">OKIAV339</strain>
    </source>
</reference>
<keyword evidence="5" id="KW-0945">Host-virus interaction</keyword>
<evidence type="ECO:0000256" key="12">
    <source>
        <dbReference type="ARBA" id="ARBA00022844"/>
    </source>
</evidence>
<feature type="transmembrane region" description="Helical" evidence="19">
    <location>
        <begin position="12"/>
        <end position="45"/>
    </location>
</feature>
<dbReference type="GO" id="GO:0043657">
    <property type="term" value="C:host cell"/>
    <property type="evidence" value="ECO:0007669"/>
    <property type="project" value="UniProtKB-SubCell"/>
</dbReference>
<dbReference type="InterPro" id="IPR011492">
    <property type="entry name" value="Flavi_DEAD"/>
</dbReference>
<evidence type="ECO:0000256" key="13">
    <source>
        <dbReference type="ARBA" id="ARBA00022870"/>
    </source>
</evidence>
<feature type="transmembrane region" description="Helical" evidence="19">
    <location>
        <begin position="60"/>
        <end position="84"/>
    </location>
</feature>
<keyword evidence="17" id="KW-1160">Virus entry into host cell</keyword>
<dbReference type="GO" id="GO:0055036">
    <property type="term" value="C:virion membrane"/>
    <property type="evidence" value="ECO:0007669"/>
    <property type="project" value="UniProtKB-SubCell"/>
</dbReference>
<reference evidence="21" key="2">
    <citation type="journal article" date="2021" name="Virus Evol.">
        <title>Viromics of extant insect orders unveil the evolution of the flavi-like superfamily.</title>
        <authorList>
            <person name="Sofia P."/>
            <person name="Simon K."/>
            <person name="Florian Z."/>
            <person name="Alexander D."/>
            <person name="Malte P."/>
            <person name="Shanlin L."/>
            <person name="Xin Z."/>
            <person name="Christian D."/>
            <person name="Bernhard M."/>
            <person name="Sandra J."/>
        </authorList>
    </citation>
    <scope>NUCLEOTIDE SEQUENCE</scope>
    <source>
        <strain evidence="21">OKIAV339</strain>
    </source>
</reference>
<dbReference type="Pfam" id="PF00271">
    <property type="entry name" value="Helicase_C"/>
    <property type="match status" value="1"/>
</dbReference>
<keyword evidence="10" id="KW-0347">Helicase</keyword>
<dbReference type="SMART" id="SM00490">
    <property type="entry name" value="HELICc"/>
    <property type="match status" value="1"/>
</dbReference>
<dbReference type="GO" id="GO:0033644">
    <property type="term" value="C:host cell membrane"/>
    <property type="evidence" value="ECO:0007669"/>
    <property type="project" value="UniProtKB-SubCell"/>
</dbReference>
<proteinExistence type="predicted"/>
<evidence type="ECO:0000259" key="20">
    <source>
        <dbReference type="SMART" id="SM00490"/>
    </source>
</evidence>
<dbReference type="Gene3D" id="2.40.10.120">
    <property type="match status" value="1"/>
</dbReference>
<keyword evidence="6 19" id="KW-0812">Transmembrane</keyword>
<evidence type="ECO:0000256" key="3">
    <source>
        <dbReference type="ARBA" id="ARBA00004551"/>
    </source>
</evidence>
<keyword evidence="8" id="KW-0378">Hydrolase</keyword>
<evidence type="ECO:0000256" key="17">
    <source>
        <dbReference type="ARBA" id="ARBA00023296"/>
    </source>
</evidence>
<evidence type="ECO:0000256" key="1">
    <source>
        <dbReference type="ARBA" id="ARBA00004182"/>
    </source>
</evidence>
<dbReference type="GO" id="GO:0046718">
    <property type="term" value="P:symbiont entry into host cell"/>
    <property type="evidence" value="ECO:0007669"/>
    <property type="project" value="UniProtKB-KW"/>
</dbReference>
<evidence type="ECO:0000256" key="2">
    <source>
        <dbReference type="ARBA" id="ARBA00004340"/>
    </source>
</evidence>
<evidence type="ECO:0000256" key="11">
    <source>
        <dbReference type="ARBA" id="ARBA00022840"/>
    </source>
</evidence>
<dbReference type="GO" id="GO:0003724">
    <property type="term" value="F:RNA helicase activity"/>
    <property type="evidence" value="ECO:0007669"/>
    <property type="project" value="UniProtKB-EC"/>
</dbReference>
<comment type="catalytic activity">
    <reaction evidence="18">
        <text>ATP + H2O = ADP + phosphate + H(+)</text>
        <dbReference type="Rhea" id="RHEA:13065"/>
        <dbReference type="ChEBI" id="CHEBI:15377"/>
        <dbReference type="ChEBI" id="CHEBI:15378"/>
        <dbReference type="ChEBI" id="CHEBI:30616"/>
        <dbReference type="ChEBI" id="CHEBI:43474"/>
        <dbReference type="ChEBI" id="CHEBI:456216"/>
        <dbReference type="EC" id="3.6.4.13"/>
    </reaction>
</comment>
<evidence type="ECO:0000256" key="4">
    <source>
        <dbReference type="ARBA" id="ARBA00022561"/>
    </source>
</evidence>
<protein>
    <submittedName>
        <fullName evidence="21">NS3</fullName>
    </submittedName>
</protein>
<evidence type="ECO:0000256" key="7">
    <source>
        <dbReference type="ARBA" id="ARBA00022741"/>
    </source>
</evidence>
<evidence type="ECO:0000256" key="16">
    <source>
        <dbReference type="ARBA" id="ARBA00023180"/>
    </source>
</evidence>
<feature type="transmembrane region" description="Helical" evidence="19">
    <location>
        <begin position="199"/>
        <end position="228"/>
    </location>
</feature>
<evidence type="ECO:0000256" key="18">
    <source>
        <dbReference type="ARBA" id="ARBA00047984"/>
    </source>
</evidence>
<dbReference type="InterPro" id="IPR001650">
    <property type="entry name" value="Helicase_C-like"/>
</dbReference>
<dbReference type="GO" id="GO:0005524">
    <property type="term" value="F:ATP binding"/>
    <property type="evidence" value="ECO:0007669"/>
    <property type="project" value="UniProtKB-KW"/>
</dbReference>
<keyword evidence="13" id="KW-1043">Host membrane</keyword>
<sequence length="809" mass="90996">MRVATRRSTDYVLGAFATHMLLSIVGALLAYNNLWAVALVYLFVIERGFFTWKRKETRMVYYWICTILTFLQLQYLLTSFIVLLNMWDKDTAKGGISDILDSIMSRIHDIVSDINVPYIHPALGTNSALAMQLENLVSEWFQEWISNFKDTISYGPITTITYLRKMDVSEVPQVLADKPPIEAHEVVGKWDELEKLTKYGLLIAACAACTMLVGPLMLLPIFVSFLIIETEGEVDVRVFEKNRGNTFRDGIYLVTTEVYGVESSRGIGVAVEGVFHVPYHVVRNRPLYYGKTKVLPYMSNIREDVVTYGGPPKITNYKEGDKVYVNCETQGARTSYEVSVETDVMGNVITWMGVTKPGESGSPVIGLREDDHGEKKQVLLGLAGRYVNSGEGVTEFTNITPRVEGHSLKEVFTLHPGAGKTWKVVPDIIRKHLPELAGKRILVAGPTRVVCQELYGSISRETQVGLNIKNSKKRDEFAKVQLAAHRTALRMLVNRDRCVRNLGLIIIDEAHVDDAGTILLRRFADSAMEHGVKVIELSATLNGVVNNESNYTICDNQISSEAIESVAQEELEKDKRVMIFLPSVTGRLATRIKQHLQSHNPIILSRNTFVTAMEDIKDPDRKLILSTDIAECGINVPNLDVVIDAGEKFTYVYEGEMIIGKMVGVTEASRTQRRGRVGRAKCGSYYEVKNNYDTNYVSAAEFDANLLSSGRSWARGDTDWGLMLTDQQFLVWVESDLTPLEVYLDYDNLGNKRSSEVKRDVLKAVKNGHHYYIGCKDKCNKCEGTYKYFDERAHDRLVLGVVKPRVNLL</sequence>
<dbReference type="InterPro" id="IPR027417">
    <property type="entry name" value="P-loop_NTPase"/>
</dbReference>
<keyword evidence="15 19" id="KW-0472">Membrane</keyword>
<keyword evidence="4" id="KW-0167">Capsid protein</keyword>
<dbReference type="PANTHER" id="PTHR43519:SF1">
    <property type="entry name" value="ATP-DEPENDENT RNA HELICASE HRPB"/>
    <property type="match status" value="1"/>
</dbReference>
<evidence type="ECO:0000256" key="14">
    <source>
        <dbReference type="ARBA" id="ARBA00022989"/>
    </source>
</evidence>
<keyword evidence="16" id="KW-0325">Glycoprotein</keyword>
<dbReference type="InterPro" id="IPR009003">
    <property type="entry name" value="Peptidase_S1_PA"/>
</dbReference>
<evidence type="ECO:0000256" key="5">
    <source>
        <dbReference type="ARBA" id="ARBA00022581"/>
    </source>
</evidence>
<dbReference type="PANTHER" id="PTHR43519">
    <property type="entry name" value="ATP-DEPENDENT RNA HELICASE HRPB"/>
    <property type="match status" value="1"/>
</dbReference>
<evidence type="ECO:0000256" key="10">
    <source>
        <dbReference type="ARBA" id="ARBA00022806"/>
    </source>
</evidence>
<evidence type="ECO:0000256" key="9">
    <source>
        <dbReference type="ARBA" id="ARBA00022804"/>
    </source>
</evidence>
<dbReference type="SUPFAM" id="SSF52540">
    <property type="entry name" value="P-loop containing nucleoside triphosphate hydrolases"/>
    <property type="match status" value="1"/>
</dbReference>
<dbReference type="Pfam" id="PF07652">
    <property type="entry name" value="Flavi_DEAD"/>
    <property type="match status" value="1"/>
</dbReference>
<keyword evidence="12" id="KW-0946">Virion</keyword>
<dbReference type="GO" id="GO:0016787">
    <property type="term" value="F:hydrolase activity"/>
    <property type="evidence" value="ECO:0007669"/>
    <property type="project" value="UniProtKB-KW"/>
</dbReference>
<evidence type="ECO:0000256" key="15">
    <source>
        <dbReference type="ARBA" id="ARBA00023136"/>
    </source>
</evidence>
<name>A0A8A6RT59_9FLAV</name>